<evidence type="ECO:0000313" key="3">
    <source>
        <dbReference type="EMBL" id="CAG5160985.1"/>
    </source>
</evidence>
<name>A0A8J2N6G7_9PLEO</name>
<sequence length="585" mass="66860">MLCMDKQKTEYAVVKRRWTDELTRAESTARELKFTRGENNTKYTEEEGLKQLLEDSDENDKIFEVVDIVKEELRKMIARFEADEKPSFWPTLGSPRKPTKLKVAEVLHKSAEGEIDDLKSAVENLEVGWKQKHGPVFAAFKKICNTLDDHRSILKVFPSQNNYASPLVGSVTILMKVRAAKSHSEISLKLSTSIAEISEKVATCSNVLTIVKTTRARKRLAGIYARMFEFYRAALDWYMQSKFGRLMRSFNENLVKEFEDAKKDLEVDVNELYREVAIANTAIVAMVNGRVKSLEAELHRQRQNYETRDMLAGQRMERMMQATWTNVEQLQSMIMSATLHKPVENVQDRIASSPASDLIQDPQHNLDAFVIEHEQPTFSGKAHLWVSEKDVIHKLRVWMTDNTRSRTLWISSPFKPGVAIPSCRAAVMAAIAAAWQAETPIISYSCNRPSRNQLRPGMNIEQVGMISLVYSFIRQLLQFSRVDDEFDTSGNDFTALNGEVSSWDTSLRFLRILLSKTPVVTFCVIENLNDLEWNNGGAWCKQLLGVLRERQQQVGVSFNILYSTAGQSRVLPMYVSFRDRQMTSN</sequence>
<evidence type="ECO:0000256" key="1">
    <source>
        <dbReference type="SAM" id="Coils"/>
    </source>
</evidence>
<keyword evidence="1" id="KW-0175">Coiled coil</keyword>
<evidence type="ECO:0000313" key="4">
    <source>
        <dbReference type="Proteomes" id="UP000676310"/>
    </source>
</evidence>
<accession>A0A8J2N6G7</accession>
<dbReference type="EMBL" id="CAJRGZ010000019">
    <property type="protein sequence ID" value="CAG5160985.1"/>
    <property type="molecule type" value="Genomic_DNA"/>
</dbReference>
<keyword evidence="4" id="KW-1185">Reference proteome</keyword>
<dbReference type="RefSeq" id="XP_043169498.1">
    <property type="nucleotide sequence ID" value="XM_043313563.1"/>
</dbReference>
<dbReference type="Proteomes" id="UP000676310">
    <property type="component" value="Unassembled WGS sequence"/>
</dbReference>
<proteinExistence type="predicted"/>
<reference evidence="3" key="1">
    <citation type="submission" date="2021-05" db="EMBL/GenBank/DDBJ databases">
        <authorList>
            <person name="Stam R."/>
        </authorList>
    </citation>
    <scope>NUCLEOTIDE SEQUENCE</scope>
    <source>
        <strain evidence="3">CS162</strain>
    </source>
</reference>
<protein>
    <recommendedName>
        <fullName evidence="2">DUF7708 domain-containing protein</fullName>
    </recommendedName>
</protein>
<feature type="domain" description="DUF7708" evidence="2">
    <location>
        <begin position="140"/>
        <end position="281"/>
    </location>
</feature>
<evidence type="ECO:0000259" key="2">
    <source>
        <dbReference type="Pfam" id="PF24809"/>
    </source>
</evidence>
<dbReference type="AlphaFoldDB" id="A0A8J2N6G7"/>
<feature type="coiled-coil region" evidence="1">
    <location>
        <begin position="251"/>
        <end position="304"/>
    </location>
</feature>
<dbReference type="OrthoDB" id="4840035at2759"/>
<dbReference type="Pfam" id="PF24809">
    <property type="entry name" value="DUF7708"/>
    <property type="match status" value="1"/>
</dbReference>
<feature type="coiled-coil region" evidence="1">
    <location>
        <begin position="101"/>
        <end position="128"/>
    </location>
</feature>
<gene>
    <name evidence="3" type="ORF">ALTATR162_LOCUS5943</name>
</gene>
<comment type="caution">
    <text evidence="3">The sequence shown here is derived from an EMBL/GenBank/DDBJ whole genome shotgun (WGS) entry which is preliminary data.</text>
</comment>
<dbReference type="InterPro" id="IPR056125">
    <property type="entry name" value="DUF7708"/>
</dbReference>
<organism evidence="3 4">
    <name type="scientific">Alternaria atra</name>
    <dbReference type="NCBI Taxonomy" id="119953"/>
    <lineage>
        <taxon>Eukaryota</taxon>
        <taxon>Fungi</taxon>
        <taxon>Dikarya</taxon>
        <taxon>Ascomycota</taxon>
        <taxon>Pezizomycotina</taxon>
        <taxon>Dothideomycetes</taxon>
        <taxon>Pleosporomycetidae</taxon>
        <taxon>Pleosporales</taxon>
        <taxon>Pleosporineae</taxon>
        <taxon>Pleosporaceae</taxon>
        <taxon>Alternaria</taxon>
        <taxon>Alternaria sect. Ulocladioides</taxon>
    </lineage>
</organism>
<dbReference type="GeneID" id="67017777"/>